<dbReference type="AlphaFoldDB" id="G2KS99"/>
<keyword evidence="3 5" id="KW-1133">Transmembrane helix</keyword>
<dbReference type="SUPFAM" id="SSF48452">
    <property type="entry name" value="TPR-like"/>
    <property type="match status" value="1"/>
</dbReference>
<dbReference type="HOGENOM" id="CLU_028454_0_0_5"/>
<organism evidence="7 8">
    <name type="scientific">Micavibrio aeruginosavorus (strain ARL-13)</name>
    <dbReference type="NCBI Taxonomy" id="856793"/>
    <lineage>
        <taxon>Bacteria</taxon>
        <taxon>Pseudomonadati</taxon>
        <taxon>Bdellovibrionota</taxon>
        <taxon>Bdellovibrionia</taxon>
        <taxon>Bdellovibrionales</taxon>
        <taxon>Pseudobdellovibrionaceae</taxon>
        <taxon>Micavibrio</taxon>
    </lineage>
</organism>
<evidence type="ECO:0000256" key="1">
    <source>
        <dbReference type="ARBA" id="ARBA00004370"/>
    </source>
</evidence>
<feature type="transmembrane region" description="Helical" evidence="5">
    <location>
        <begin position="91"/>
        <end position="112"/>
    </location>
</feature>
<dbReference type="OrthoDB" id="9798343at2"/>
<protein>
    <submittedName>
        <fullName evidence="7">HemY family protein</fullName>
    </submittedName>
</protein>
<keyword evidence="8" id="KW-1185">Reference proteome</keyword>
<evidence type="ECO:0000256" key="4">
    <source>
        <dbReference type="ARBA" id="ARBA00023136"/>
    </source>
</evidence>
<dbReference type="eggNOG" id="COG3898">
    <property type="taxonomic scope" value="Bacteria"/>
</dbReference>
<name>G2KS99_MICAA</name>
<evidence type="ECO:0000313" key="7">
    <source>
        <dbReference type="EMBL" id="AEP08782.1"/>
    </source>
</evidence>
<keyword evidence="4 5" id="KW-0472">Membrane</keyword>
<dbReference type="GO" id="GO:0016020">
    <property type="term" value="C:membrane"/>
    <property type="evidence" value="ECO:0007669"/>
    <property type="project" value="UniProtKB-SubCell"/>
</dbReference>
<proteinExistence type="predicted"/>
<evidence type="ECO:0000313" key="8">
    <source>
        <dbReference type="Proteomes" id="UP000009286"/>
    </source>
</evidence>
<accession>G2KS99</accession>
<keyword evidence="2 5" id="KW-0812">Transmembrane</keyword>
<evidence type="ECO:0000256" key="3">
    <source>
        <dbReference type="ARBA" id="ARBA00022989"/>
    </source>
</evidence>
<dbReference type="InterPro" id="IPR010817">
    <property type="entry name" value="HemY_N"/>
</dbReference>
<dbReference type="STRING" id="856793.MICA_439"/>
<dbReference type="Pfam" id="PF07219">
    <property type="entry name" value="HemY_N"/>
    <property type="match status" value="1"/>
</dbReference>
<feature type="transmembrane region" description="Helical" evidence="5">
    <location>
        <begin position="7"/>
        <end position="25"/>
    </location>
</feature>
<dbReference type="EMBL" id="CP002382">
    <property type="protein sequence ID" value="AEP08782.1"/>
    <property type="molecule type" value="Genomic_DNA"/>
</dbReference>
<dbReference type="Gene3D" id="1.25.40.10">
    <property type="entry name" value="Tetratricopeptide repeat domain"/>
    <property type="match status" value="2"/>
</dbReference>
<sequence>MIRTLWILTKIAVLVAAGWWVAHWAMNNPGTVQISWLGYDIEAHIGLVLLAGFVVILAALVVYRIWLALVSLPMMWGKKRADKRRDRGMRALVLGLSAVAAGDARVAGYQAARMRKFLPKDGGLPHLLEAQAARLQGNDLVARAHFDALMRDKDTAFLGVRGLMQDAMDHADVDAALVLARKAQDMHPKQKWILRTVFGLEVQKHDWASAEKTLKSAERVGAFTPEEAQSNRLALLMAQADQDLRAGLQAQALHHLRDAIQISAAFVPAAVRLARLCIDLQKKREAARIIERAWRANPHPDLIPLWDALAPENKASDAMVRMRWYERLVALRPDHAESQLAAARAALEGGLWGEVRQYLVMAETLHPSPRIYRLWARLEEKTGHPETAKRMLEKAADAPADPVWTCRQTGRIYERWAPIAEPHDTFNTIVWDYPDARKNLLSDGSILHMQADPLLAAPMRSLGGR</sequence>
<evidence type="ECO:0000256" key="2">
    <source>
        <dbReference type="ARBA" id="ARBA00022692"/>
    </source>
</evidence>
<dbReference type="KEGG" id="mai:MICA_439"/>
<dbReference type="InterPro" id="IPR011990">
    <property type="entry name" value="TPR-like_helical_dom_sf"/>
</dbReference>
<comment type="subcellular location">
    <subcellularLocation>
        <location evidence="1">Membrane</location>
    </subcellularLocation>
</comment>
<dbReference type="RefSeq" id="WP_014102005.1">
    <property type="nucleotide sequence ID" value="NC_016026.1"/>
</dbReference>
<evidence type="ECO:0000259" key="6">
    <source>
        <dbReference type="Pfam" id="PF07219"/>
    </source>
</evidence>
<feature type="domain" description="HemY N-terminal" evidence="6">
    <location>
        <begin position="30"/>
        <end position="137"/>
    </location>
</feature>
<reference evidence="7 8" key="1">
    <citation type="journal article" date="2011" name="BMC Genomics">
        <title>Genomic insights into an obligate epibiotic bacterial predator: Micavibrio aeruginosavorus ARL-13.</title>
        <authorList>
            <person name="Wang Z."/>
            <person name="Kadouri D."/>
            <person name="Wu M."/>
        </authorList>
    </citation>
    <scope>NUCLEOTIDE SEQUENCE [LARGE SCALE GENOMIC DNA]</scope>
    <source>
        <strain evidence="7 8">ARL-13</strain>
    </source>
</reference>
<gene>
    <name evidence="7" type="ordered locus">MICA_439</name>
</gene>
<feature type="transmembrane region" description="Helical" evidence="5">
    <location>
        <begin position="45"/>
        <end position="70"/>
    </location>
</feature>
<dbReference type="Proteomes" id="UP000009286">
    <property type="component" value="Chromosome"/>
</dbReference>
<evidence type="ECO:0000256" key="5">
    <source>
        <dbReference type="SAM" id="Phobius"/>
    </source>
</evidence>